<name>A0A941IQF9_9ACTN</name>
<proteinExistence type="predicted"/>
<evidence type="ECO:0000313" key="2">
    <source>
        <dbReference type="Proteomes" id="UP000676325"/>
    </source>
</evidence>
<accession>A0A941IQF9</accession>
<comment type="caution">
    <text evidence="1">The sequence shown here is derived from an EMBL/GenBank/DDBJ whole genome shotgun (WGS) entry which is preliminary data.</text>
</comment>
<keyword evidence="2" id="KW-1185">Reference proteome</keyword>
<dbReference type="AlphaFoldDB" id="A0A941IQF9"/>
<gene>
    <name evidence="1" type="ORF">KDK95_34090</name>
</gene>
<dbReference type="Proteomes" id="UP000676325">
    <property type="component" value="Unassembled WGS sequence"/>
</dbReference>
<organism evidence="1 2">
    <name type="scientific">Actinospica acidithermotolerans</name>
    <dbReference type="NCBI Taxonomy" id="2828514"/>
    <lineage>
        <taxon>Bacteria</taxon>
        <taxon>Bacillati</taxon>
        <taxon>Actinomycetota</taxon>
        <taxon>Actinomycetes</taxon>
        <taxon>Catenulisporales</taxon>
        <taxon>Actinospicaceae</taxon>
        <taxon>Actinospica</taxon>
    </lineage>
</organism>
<sequence>MTAHASTLRGPNAADGAFAPARVLAYAAASLHSTPTTWDTPVDLGPRVAWSCGAPRRAYLGPHASNGMSAWSQSVGAGDGFAYAQVTGLSYGPLSLARVIVTCLGEHYAVQIDGGASGHALHPGEHLHVDGVEIDVGRVERHEDGSYTVTGLSLSSNTGGLLTIAVAHAGPVR</sequence>
<protein>
    <submittedName>
        <fullName evidence="1">Uncharacterized protein</fullName>
    </submittedName>
</protein>
<dbReference type="EMBL" id="JAGSOH010000230">
    <property type="protein sequence ID" value="MBR7831386.1"/>
    <property type="molecule type" value="Genomic_DNA"/>
</dbReference>
<reference evidence="1" key="1">
    <citation type="submission" date="2021-04" db="EMBL/GenBank/DDBJ databases">
        <title>Genome based classification of Actinospica acidithermotolerans sp. nov., an actinobacterium isolated from an Indonesian hot spring.</title>
        <authorList>
            <person name="Kusuma A.B."/>
            <person name="Putra K.E."/>
            <person name="Nafisah S."/>
            <person name="Loh J."/>
            <person name="Nouioui I."/>
            <person name="Goodfellow M."/>
        </authorList>
    </citation>
    <scope>NUCLEOTIDE SEQUENCE</scope>
    <source>
        <strain evidence="1">MGRD01-02</strain>
    </source>
</reference>
<dbReference type="RefSeq" id="WP_212522496.1">
    <property type="nucleotide sequence ID" value="NZ_JAGSOH010000230.1"/>
</dbReference>
<evidence type="ECO:0000313" key="1">
    <source>
        <dbReference type="EMBL" id="MBR7831386.1"/>
    </source>
</evidence>